<dbReference type="PIRSF" id="PIRSF005962">
    <property type="entry name" value="Pept_M20D_amidohydro"/>
    <property type="match status" value="1"/>
</dbReference>
<keyword evidence="1" id="KW-0479">Metal-binding</keyword>
<dbReference type="InterPro" id="IPR052030">
    <property type="entry name" value="Peptidase_M20/M20A_hydrolases"/>
</dbReference>
<evidence type="ECO:0000313" key="3">
    <source>
        <dbReference type="EMBL" id="AER67464.1"/>
    </source>
</evidence>
<protein>
    <submittedName>
        <fullName evidence="3">Amidohydrolase</fullName>
    </submittedName>
</protein>
<dbReference type="KEGG" id="tli:Tlie_1742"/>
<feature type="binding site" evidence="1">
    <location>
        <position position="137"/>
    </location>
    <ligand>
        <name>Mn(2+)</name>
        <dbReference type="ChEBI" id="CHEBI:29035"/>
        <label>2</label>
    </ligand>
</feature>
<feature type="binding site" evidence="1">
    <location>
        <position position="173"/>
    </location>
    <ligand>
        <name>Mn(2+)</name>
        <dbReference type="ChEBI" id="CHEBI:29035"/>
        <label>1</label>
    </ligand>
</feature>
<feature type="domain" description="Peptidase M20 dimerisation" evidence="2">
    <location>
        <begin position="221"/>
        <end position="309"/>
    </location>
</feature>
<dbReference type="eggNOG" id="COG1473">
    <property type="taxonomic scope" value="Bacteria"/>
</dbReference>
<dbReference type="EMBL" id="CP003096">
    <property type="protein sequence ID" value="AER67464.1"/>
    <property type="molecule type" value="Genomic_DNA"/>
</dbReference>
<dbReference type="NCBIfam" id="TIGR01891">
    <property type="entry name" value="amidohydrolases"/>
    <property type="match status" value="1"/>
</dbReference>
<dbReference type="InterPro" id="IPR036264">
    <property type="entry name" value="Bact_exopeptidase_dim_dom"/>
</dbReference>
<feature type="binding site" evidence="1">
    <location>
        <position position="139"/>
    </location>
    <ligand>
        <name>Mn(2+)</name>
        <dbReference type="ChEBI" id="CHEBI:29035"/>
        <label>2</label>
    </ligand>
</feature>
<proteinExistence type="predicted"/>
<feature type="binding site" evidence="1">
    <location>
        <position position="197"/>
    </location>
    <ligand>
        <name>Mn(2+)</name>
        <dbReference type="ChEBI" id="CHEBI:29035"/>
        <label>2</label>
    </ligand>
</feature>
<dbReference type="OrthoDB" id="9776731at2"/>
<dbReference type="GO" id="GO:0046872">
    <property type="term" value="F:metal ion binding"/>
    <property type="evidence" value="ECO:0007669"/>
    <property type="project" value="UniProtKB-KW"/>
</dbReference>
<dbReference type="HOGENOM" id="CLU_023257_2_1_0"/>
<keyword evidence="1" id="KW-0464">Manganese</keyword>
<accession>G7V8K3</accession>
<evidence type="ECO:0000256" key="1">
    <source>
        <dbReference type="PIRSR" id="PIRSR005962-1"/>
    </source>
</evidence>
<dbReference type="SUPFAM" id="SSF55031">
    <property type="entry name" value="Bacterial exopeptidase dimerisation domain"/>
    <property type="match status" value="1"/>
</dbReference>
<dbReference type="GO" id="GO:0005737">
    <property type="term" value="C:cytoplasm"/>
    <property type="evidence" value="ECO:0007669"/>
    <property type="project" value="TreeGrafter"/>
</dbReference>
<dbReference type="STRING" id="580340.Tlie_1742"/>
<dbReference type="Gene3D" id="3.40.630.10">
    <property type="entry name" value="Zn peptidases"/>
    <property type="match status" value="2"/>
</dbReference>
<dbReference type="Pfam" id="PF01546">
    <property type="entry name" value="Peptidase_M20"/>
    <property type="match status" value="1"/>
</dbReference>
<sequence length="423" mass="45842">MNLEELTKLRRDFHKFAEAGWCEFRTTSIIAETLSKLGYEVQVGKAILDESSVMGRDESIVPNEIERALRQGADPKWIEKMEGYTGALAVLDTGKEGPTIALRFDIDAVEVSEAKDDKHRPYREGFSSVNSGAMHACGHDGHAAIGLGVAQVLAAEKDLLRGKIKLIFQPAEEGVRGGKAIAEKGILDDCDYLLALHLGLGLPTGKIAGGVAGLLCTTKFDVFYKGKASHAGVAPNEGKNALLGAANAVINLQAIASHRKGTSRINVGVLHAGEGRNVIPPKAMFKAETRGETEEIASYVYERAMKIVKSCASMYDLECIVKEMGKSTTAKSDGDLVDLICQVAEETREFNSIESFYNMGGSDDFSWMMKRVQEKGGKASYIALGADIEAGHHNEYFDFDEKSLLKGVVLMSQLVEKLTNSES</sequence>
<dbReference type="InterPro" id="IPR002933">
    <property type="entry name" value="Peptidase_M20"/>
</dbReference>
<dbReference type="PANTHER" id="PTHR30575:SF3">
    <property type="entry name" value="PEPTIDASE M20 DIMERISATION DOMAIN-CONTAINING PROTEIN"/>
    <property type="match status" value="1"/>
</dbReference>
<dbReference type="GO" id="GO:0016805">
    <property type="term" value="F:dipeptidase activity"/>
    <property type="evidence" value="ECO:0007669"/>
    <property type="project" value="TreeGrafter"/>
</dbReference>
<dbReference type="GO" id="GO:0071713">
    <property type="term" value="F:para-aminobenzoyl-glutamate hydrolase activity"/>
    <property type="evidence" value="ECO:0007669"/>
    <property type="project" value="TreeGrafter"/>
</dbReference>
<dbReference type="AlphaFoldDB" id="G7V8K3"/>
<keyword evidence="3" id="KW-0378">Hydrolase</keyword>
<evidence type="ECO:0000259" key="2">
    <source>
        <dbReference type="Pfam" id="PF07687"/>
    </source>
</evidence>
<dbReference type="InterPro" id="IPR017439">
    <property type="entry name" value="Amidohydrolase"/>
</dbReference>
<gene>
    <name evidence="3" type="ordered locus">Tlie_1742</name>
</gene>
<reference evidence="3 4" key="2">
    <citation type="journal article" date="2012" name="Stand. Genomic Sci.">
        <title>Genome sequence of the moderately thermophilic, amino-acid-degrading and sulfur-reducing bacterium Thermovirga lienii type strain (Cas60314(T)).</title>
        <authorList>
            <person name="Goker M."/>
            <person name="Saunders E."/>
            <person name="Lapidus A."/>
            <person name="Nolan M."/>
            <person name="Lucas S."/>
            <person name="Hammon N."/>
            <person name="Deshpande S."/>
            <person name="Cheng J.F."/>
            <person name="Han C."/>
            <person name="Tapia R."/>
            <person name="Goodwin L.A."/>
            <person name="Pitluck S."/>
            <person name="Liolios K."/>
            <person name="Mavromatis K."/>
            <person name="Pagani I."/>
            <person name="Ivanova N."/>
            <person name="Mikhailova N."/>
            <person name="Pati A."/>
            <person name="Chen A."/>
            <person name="Palaniappan K."/>
            <person name="Land M."/>
            <person name="Chang Y.J."/>
            <person name="Jeffries C.D."/>
            <person name="Brambilla E.M."/>
            <person name="Rohde M."/>
            <person name="Spring S."/>
            <person name="Detter J.C."/>
            <person name="Woyke T."/>
            <person name="Bristow J."/>
            <person name="Eisen J.A."/>
            <person name="Markowitz V."/>
            <person name="Hugenholtz P."/>
            <person name="Kyrpides N.C."/>
            <person name="Klenk H.P."/>
        </authorList>
    </citation>
    <scope>NUCLEOTIDE SEQUENCE [LARGE SCALE GENOMIC DNA]</scope>
    <source>
        <strain evidence="4">ATCC BAA-1197 / DSM 17291 / Cas60314</strain>
    </source>
</reference>
<dbReference type="Pfam" id="PF07687">
    <property type="entry name" value="M20_dimer"/>
    <property type="match status" value="1"/>
</dbReference>
<comment type="cofactor">
    <cofactor evidence="1">
        <name>Mn(2+)</name>
        <dbReference type="ChEBI" id="CHEBI:29035"/>
    </cofactor>
    <text evidence="1">The Mn(2+) ion enhances activity.</text>
</comment>
<dbReference type="Proteomes" id="UP000005868">
    <property type="component" value="Chromosome"/>
</dbReference>
<name>G7V8K3_THELD</name>
<feature type="binding site" evidence="1">
    <location>
        <position position="393"/>
    </location>
    <ligand>
        <name>Mn(2+)</name>
        <dbReference type="ChEBI" id="CHEBI:29035"/>
        <label>2</label>
    </ligand>
</feature>
<evidence type="ECO:0000313" key="4">
    <source>
        <dbReference type="Proteomes" id="UP000005868"/>
    </source>
</evidence>
<organism evidence="3 4">
    <name type="scientific">Thermovirga lienii (strain ATCC BAA-1197 / DSM 17291 / Cas60314)</name>
    <dbReference type="NCBI Taxonomy" id="580340"/>
    <lineage>
        <taxon>Bacteria</taxon>
        <taxon>Thermotogati</taxon>
        <taxon>Synergistota</taxon>
        <taxon>Synergistia</taxon>
        <taxon>Synergistales</taxon>
        <taxon>Thermovirgaceae</taxon>
        <taxon>Thermovirga</taxon>
    </lineage>
</organism>
<keyword evidence="4" id="KW-1185">Reference proteome</keyword>
<dbReference type="InterPro" id="IPR011650">
    <property type="entry name" value="Peptidase_M20_dimer"/>
</dbReference>
<reference evidence="4" key="1">
    <citation type="submission" date="2011-10" db="EMBL/GenBank/DDBJ databases">
        <title>The complete genome of chromosome of Thermovirga lienii DSM 17291.</title>
        <authorList>
            <consortium name="US DOE Joint Genome Institute (JGI-PGF)"/>
            <person name="Lucas S."/>
            <person name="Copeland A."/>
            <person name="Lapidus A."/>
            <person name="Glavina del Rio T."/>
            <person name="Dalin E."/>
            <person name="Tice H."/>
            <person name="Bruce D."/>
            <person name="Goodwin L."/>
            <person name="Pitluck S."/>
            <person name="Peters L."/>
            <person name="Mikhailova N."/>
            <person name="Saunders E."/>
            <person name="Kyrpides N."/>
            <person name="Mavromatis K."/>
            <person name="Ivanova N."/>
            <person name="Last F.I."/>
            <person name="Brettin T."/>
            <person name="Detter J.C."/>
            <person name="Han C."/>
            <person name="Larimer F."/>
            <person name="Land M."/>
            <person name="Hauser L."/>
            <person name="Markowitz V."/>
            <person name="Cheng J.-F."/>
            <person name="Hugenholtz P."/>
            <person name="Woyke T."/>
            <person name="Wu D."/>
            <person name="Spring S."/>
            <person name="Schroeder M."/>
            <person name="Brambilla E.-M."/>
            <person name="Klenk H.-P."/>
            <person name="Eisen J.A."/>
        </authorList>
    </citation>
    <scope>NUCLEOTIDE SEQUENCE [LARGE SCALE GENOMIC DNA]</scope>
    <source>
        <strain evidence="4">ATCC BAA-1197 / DSM 17291 / Cas60314</strain>
    </source>
</reference>
<dbReference type="PANTHER" id="PTHR30575">
    <property type="entry name" value="PEPTIDASE M20"/>
    <property type="match status" value="1"/>
</dbReference>
<dbReference type="SUPFAM" id="SSF53187">
    <property type="entry name" value="Zn-dependent exopeptidases"/>
    <property type="match status" value="1"/>
</dbReference>
<dbReference type="GO" id="GO:0046657">
    <property type="term" value="P:folic acid catabolic process"/>
    <property type="evidence" value="ECO:0007669"/>
    <property type="project" value="TreeGrafter"/>
</dbReference>